<evidence type="ECO:0000313" key="4">
    <source>
        <dbReference type="Proteomes" id="UP000028760"/>
    </source>
</evidence>
<dbReference type="SUPFAM" id="SSF56436">
    <property type="entry name" value="C-type lectin-like"/>
    <property type="match status" value="6"/>
</dbReference>
<feature type="domain" description="C-type lectin" evidence="2">
    <location>
        <begin position="1"/>
        <end position="93"/>
    </location>
</feature>
<keyword evidence="1" id="KW-1015">Disulfide bond</keyword>
<dbReference type="OMA" id="YWVDIRD"/>
<dbReference type="PANTHER" id="PTHR45784:SF3">
    <property type="entry name" value="C-TYPE LECTIN DOMAIN FAMILY 4 MEMBER K-LIKE-RELATED"/>
    <property type="match status" value="1"/>
</dbReference>
<feature type="domain" description="C-type lectin" evidence="2">
    <location>
        <begin position="333"/>
        <end position="445"/>
    </location>
</feature>
<dbReference type="eggNOG" id="KOG4297">
    <property type="taxonomic scope" value="Eukaryota"/>
</dbReference>
<dbReference type="EMBL" id="AYCK01024515">
    <property type="status" value="NOT_ANNOTATED_CDS"/>
    <property type="molecule type" value="Genomic_DNA"/>
</dbReference>
<keyword evidence="4" id="KW-1185">Reference proteome</keyword>
<reference evidence="3" key="2">
    <citation type="submission" date="2025-08" db="UniProtKB">
        <authorList>
            <consortium name="Ensembl"/>
        </authorList>
    </citation>
    <scope>IDENTIFICATION</scope>
</reference>
<evidence type="ECO:0000313" key="3">
    <source>
        <dbReference type="Ensembl" id="ENSPFOP00000006367.2"/>
    </source>
</evidence>
<dbReference type="Proteomes" id="UP000028760">
    <property type="component" value="Unassembled WGS sequence"/>
</dbReference>
<dbReference type="Pfam" id="PF00059">
    <property type="entry name" value="Lectin_C"/>
    <property type="match status" value="6"/>
</dbReference>
<dbReference type="EMBL" id="AYCK01024511">
    <property type="status" value="NOT_ANNOTATED_CDS"/>
    <property type="molecule type" value="Genomic_DNA"/>
</dbReference>
<dbReference type="SMART" id="SM00034">
    <property type="entry name" value="CLECT"/>
    <property type="match status" value="5"/>
</dbReference>
<dbReference type="EMBL" id="AYCK01024513">
    <property type="status" value="NOT_ANNOTATED_CDS"/>
    <property type="molecule type" value="Genomic_DNA"/>
</dbReference>
<dbReference type="PANTHER" id="PTHR45784">
    <property type="entry name" value="C-TYPE LECTIN DOMAIN FAMILY 20 MEMBER A-RELATED"/>
    <property type="match status" value="1"/>
</dbReference>
<organism evidence="3 4">
    <name type="scientific">Poecilia formosa</name>
    <name type="common">Amazon molly</name>
    <name type="synonym">Limia formosa</name>
    <dbReference type="NCBI Taxonomy" id="48698"/>
    <lineage>
        <taxon>Eukaryota</taxon>
        <taxon>Metazoa</taxon>
        <taxon>Chordata</taxon>
        <taxon>Craniata</taxon>
        <taxon>Vertebrata</taxon>
        <taxon>Euteleostomi</taxon>
        <taxon>Actinopterygii</taxon>
        <taxon>Neopterygii</taxon>
        <taxon>Teleostei</taxon>
        <taxon>Neoteleostei</taxon>
        <taxon>Acanthomorphata</taxon>
        <taxon>Ovalentaria</taxon>
        <taxon>Atherinomorphae</taxon>
        <taxon>Cyprinodontiformes</taxon>
        <taxon>Poeciliidae</taxon>
        <taxon>Poeciliinae</taxon>
        <taxon>Poecilia</taxon>
    </lineage>
</organism>
<dbReference type="EMBL" id="AYCK01024512">
    <property type="status" value="NOT_ANNOTATED_CDS"/>
    <property type="molecule type" value="Genomic_DNA"/>
</dbReference>
<dbReference type="InterPro" id="IPR016187">
    <property type="entry name" value="CTDL_fold"/>
</dbReference>
<dbReference type="AlphaFoldDB" id="A0A087XKR4"/>
<dbReference type="PROSITE" id="PS50041">
    <property type="entry name" value="C_TYPE_LECTIN_2"/>
    <property type="match status" value="6"/>
</dbReference>
<dbReference type="Gene3D" id="3.10.100.10">
    <property type="entry name" value="Mannose-Binding Protein A, subunit A"/>
    <property type="match status" value="6"/>
</dbReference>
<evidence type="ECO:0000259" key="2">
    <source>
        <dbReference type="PROSITE" id="PS50041"/>
    </source>
</evidence>
<reference evidence="4" key="1">
    <citation type="submission" date="2013-10" db="EMBL/GenBank/DDBJ databases">
        <authorList>
            <person name="Schartl M."/>
            <person name="Warren W."/>
        </authorList>
    </citation>
    <scope>NUCLEOTIDE SEQUENCE [LARGE SCALE GENOMIC DNA]</scope>
    <source>
        <strain evidence="4">female</strain>
    </source>
</reference>
<dbReference type="InterPro" id="IPR018378">
    <property type="entry name" value="C-type_lectin_CS"/>
</dbReference>
<dbReference type="EMBL" id="AYCK01024514">
    <property type="status" value="NOT_ANNOTATED_CDS"/>
    <property type="molecule type" value="Genomic_DNA"/>
</dbReference>
<dbReference type="STRING" id="48698.ENSPFOP00000006367"/>
<feature type="domain" description="C-type lectin" evidence="2">
    <location>
        <begin position="450"/>
        <end position="567"/>
    </location>
</feature>
<dbReference type="Ensembl" id="ENSPFOT00000006378.2">
    <property type="protein sequence ID" value="ENSPFOP00000006367.2"/>
    <property type="gene ID" value="ENSPFOG00000006445.2"/>
</dbReference>
<evidence type="ECO:0000256" key="1">
    <source>
        <dbReference type="ARBA" id="ARBA00023157"/>
    </source>
</evidence>
<feature type="domain" description="C-type lectin" evidence="2">
    <location>
        <begin position="97"/>
        <end position="209"/>
    </location>
</feature>
<feature type="domain" description="C-type lectin" evidence="2">
    <location>
        <begin position="213"/>
        <end position="325"/>
    </location>
</feature>
<dbReference type="InterPro" id="IPR001304">
    <property type="entry name" value="C-type_lectin-like"/>
</dbReference>
<reference evidence="3" key="3">
    <citation type="submission" date="2025-09" db="UniProtKB">
        <authorList>
            <consortium name="Ensembl"/>
        </authorList>
    </citation>
    <scope>IDENTIFICATION</scope>
</reference>
<proteinExistence type="predicted"/>
<dbReference type="PROSITE" id="PS00615">
    <property type="entry name" value="C_TYPE_LECTIN_1"/>
    <property type="match status" value="4"/>
</dbReference>
<accession>A0A087XKR4</accession>
<name>A0A087XKR4_POEFO</name>
<protein>
    <recommendedName>
        <fullName evidence="2">C-type lectin domain-containing protein</fullName>
    </recommendedName>
</protein>
<sequence>EAQQYCREKHTDLVTVTNMKDMKRLIKISAGEMKEAWIGLRETHRPDEWNEADRGRRSELHSKCGDVMNCGYLIETPKWGDVSCSTTRYFLCYNETNTTHKYHLIKERKSWQEAQSYCREKHTDLISGTKQIEDEEVKKLMESTSSKPFIGLFRDTWRWSDGSSFSFRHWNKNFNNPETIRGQCAVAVFYGKGRWKNVSCAERKPFICYDDTDASHKYHLIKDKKTWQEAQSYCREKHTDLISGTKQLQDEEVKKLMNSADSKSYTGLFRDNWRWSDGSSFSFRHWNLLFTNEQSISDQCAMTVFNDGGRWKNVSCTERKPFICYDAGRKKTNTTHKYHLIKERKSWQEAQSYCREKHTDLISGTKQIEDEEVKKLMESTSSKPFIGLFRDTWRWSDGSSFSFRHWNKNFNNPETIRGQCAVAVFYGKGRWKNVSCAERKPFICYDGEKKRNRKFHYINENKTWTEAQQYCREKHTDLVTVTNMKDMKRLINISAKDKSEAWIGLTSKPEFTRTWYWSLPGVEFNESETKRKTGEPSDNETENCGYLIKTPKWGDVSCSTTRYFLCYNETNTTHKYHLIKKKKTWQEAQSYCREKHTDLISGKKQIQDEEVKKVMESTSSKSFIGLFRDTWRWSDGSSFSFRHWKKDFKNVEHNRDQCAVTVFDGKGRWKNVNCA</sequence>
<dbReference type="InterPro" id="IPR016186">
    <property type="entry name" value="C-type_lectin-like/link_sf"/>
</dbReference>
<feature type="domain" description="C-type lectin" evidence="2">
    <location>
        <begin position="571"/>
        <end position="675"/>
    </location>
</feature>
<dbReference type="GeneTree" id="ENSGT01100000263473"/>